<dbReference type="AlphaFoldDB" id="A0A6C0F511"/>
<reference evidence="2" key="1">
    <citation type="journal article" date="2020" name="Nature">
        <title>Giant virus diversity and host interactions through global metagenomics.</title>
        <authorList>
            <person name="Schulz F."/>
            <person name="Roux S."/>
            <person name="Paez-Espino D."/>
            <person name="Jungbluth S."/>
            <person name="Walsh D.A."/>
            <person name="Denef V.J."/>
            <person name="McMahon K.D."/>
            <person name="Konstantinidis K.T."/>
            <person name="Eloe-Fadrosh E.A."/>
            <person name="Kyrpides N.C."/>
            <person name="Woyke T."/>
        </authorList>
    </citation>
    <scope>NUCLEOTIDE SEQUENCE</scope>
    <source>
        <strain evidence="2">GVMAG-M-3300009163-63</strain>
    </source>
</reference>
<accession>A0A6C0F511</accession>
<evidence type="ECO:0000313" key="2">
    <source>
        <dbReference type="EMBL" id="QHT34265.1"/>
    </source>
</evidence>
<evidence type="ECO:0000256" key="1">
    <source>
        <dbReference type="SAM" id="MobiDB-lite"/>
    </source>
</evidence>
<name>A0A6C0F511_9ZZZZ</name>
<sequence length="156" mass="17532">MSTSNNGDSLKKKVSIPVDIEIQDGRSAYALSLQMIFRHVADFHMTVVDVISEKYNIPVDDIMNAVTSDSRYKNMVVDKDLHRLSTHSTVVGVDVGVRNESEQKKEEQQEQEMQLPKPKPKPTIIKKIKIKPKVKQMKSPTKNVVVVAADGVEQCD</sequence>
<proteinExistence type="predicted"/>
<feature type="compositionally biased region" description="Basic and acidic residues" evidence="1">
    <location>
        <begin position="99"/>
        <end position="108"/>
    </location>
</feature>
<protein>
    <submittedName>
        <fullName evidence="2">Uncharacterized protein</fullName>
    </submittedName>
</protein>
<feature type="region of interest" description="Disordered" evidence="1">
    <location>
        <begin position="99"/>
        <end position="122"/>
    </location>
</feature>
<dbReference type="EMBL" id="MN738998">
    <property type="protein sequence ID" value="QHT34265.1"/>
    <property type="molecule type" value="Genomic_DNA"/>
</dbReference>
<organism evidence="2">
    <name type="scientific">viral metagenome</name>
    <dbReference type="NCBI Taxonomy" id="1070528"/>
    <lineage>
        <taxon>unclassified sequences</taxon>
        <taxon>metagenomes</taxon>
        <taxon>organismal metagenomes</taxon>
    </lineage>
</organism>